<keyword evidence="2" id="KW-0175">Coiled coil</keyword>
<dbReference type="AlphaFoldDB" id="A0A1G2BRH8"/>
<dbReference type="PANTHER" id="PTHR10264:SF83">
    <property type="entry name" value="BLL5629 PROTEIN"/>
    <property type="match status" value="1"/>
</dbReference>
<feature type="coiled-coil region" evidence="2">
    <location>
        <begin position="174"/>
        <end position="220"/>
    </location>
</feature>
<evidence type="ECO:0000256" key="2">
    <source>
        <dbReference type="SAM" id="Coils"/>
    </source>
</evidence>
<evidence type="ECO:0000313" key="5">
    <source>
        <dbReference type="Proteomes" id="UP000178109"/>
    </source>
</evidence>
<dbReference type="SUPFAM" id="SSF117892">
    <property type="entry name" value="Band 7/SPFH domain"/>
    <property type="match status" value="1"/>
</dbReference>
<sequence length="260" mass="29912">MEYEKIIPHSFVGLLYEDGEFKRILPPGKHRVRRYFFDRVEREIKMIDIRERSLIIKGQEILTKDKVAIRISLLVYYKIINPEAAVHNVVSYEERIYEDVQLAARRFLANRNLDDILSDRNEISDAVRDDVKNSAASYGVEIVRADVKDLVFPGNLREIMNRVLEVERESEAILIKARKEAEAARISIASAKERVLLEAQTEMEKRKIQLQDEIDEAKLLEQHPVLLTLRRIKALSDIAEKGGKFVVGLSGEESDGLAKL</sequence>
<reference evidence="4 5" key="1">
    <citation type="journal article" date="2016" name="Nat. Commun.">
        <title>Thousands of microbial genomes shed light on interconnected biogeochemical processes in an aquifer system.</title>
        <authorList>
            <person name="Anantharaman K."/>
            <person name="Brown C.T."/>
            <person name="Hug L.A."/>
            <person name="Sharon I."/>
            <person name="Castelle C.J."/>
            <person name="Probst A.J."/>
            <person name="Thomas B.C."/>
            <person name="Singh A."/>
            <person name="Wilkins M.J."/>
            <person name="Karaoz U."/>
            <person name="Brodie E.L."/>
            <person name="Williams K.H."/>
            <person name="Hubbard S.S."/>
            <person name="Banfield J.F."/>
        </authorList>
    </citation>
    <scope>NUCLEOTIDE SEQUENCE [LARGE SCALE GENOMIC DNA]</scope>
</reference>
<evidence type="ECO:0000256" key="1">
    <source>
        <dbReference type="ARBA" id="ARBA00008164"/>
    </source>
</evidence>
<dbReference type="InterPro" id="IPR001972">
    <property type="entry name" value="Stomatin_HflK_fam"/>
</dbReference>
<comment type="similarity">
    <text evidence="1">Belongs to the band 7/mec-2 family.</text>
</comment>
<proteinExistence type="inferred from homology"/>
<dbReference type="PRINTS" id="PR00721">
    <property type="entry name" value="STOMATIN"/>
</dbReference>
<accession>A0A1G2BRH8</accession>
<dbReference type="EMBL" id="MHKO01000039">
    <property type="protein sequence ID" value="OGY91723.1"/>
    <property type="molecule type" value="Genomic_DNA"/>
</dbReference>
<dbReference type="GO" id="GO:0005886">
    <property type="term" value="C:plasma membrane"/>
    <property type="evidence" value="ECO:0007669"/>
    <property type="project" value="InterPro"/>
</dbReference>
<dbReference type="STRING" id="1798553.A3H70_02075"/>
<protein>
    <recommendedName>
        <fullName evidence="3">Band 7 domain-containing protein</fullName>
    </recommendedName>
</protein>
<dbReference type="PANTHER" id="PTHR10264">
    <property type="entry name" value="BAND 7 PROTEIN-RELATED"/>
    <property type="match status" value="1"/>
</dbReference>
<name>A0A1G2BRH8_9BACT</name>
<dbReference type="InterPro" id="IPR001107">
    <property type="entry name" value="Band_7"/>
</dbReference>
<evidence type="ECO:0000259" key="3">
    <source>
        <dbReference type="SMART" id="SM00244"/>
    </source>
</evidence>
<gene>
    <name evidence="4" type="ORF">A3H70_02075</name>
</gene>
<dbReference type="Proteomes" id="UP000178109">
    <property type="component" value="Unassembled WGS sequence"/>
</dbReference>
<dbReference type="Pfam" id="PF01145">
    <property type="entry name" value="Band_7"/>
    <property type="match status" value="1"/>
</dbReference>
<dbReference type="InterPro" id="IPR036013">
    <property type="entry name" value="Band_7/SPFH_dom_sf"/>
</dbReference>
<dbReference type="FunFam" id="3.30.479.30:FF:000004">
    <property type="entry name" value="Putative membrane protease family, stomatin"/>
    <property type="match status" value="1"/>
</dbReference>
<comment type="caution">
    <text evidence="4">The sequence shown here is derived from an EMBL/GenBank/DDBJ whole genome shotgun (WGS) entry which is preliminary data.</text>
</comment>
<dbReference type="Gene3D" id="3.30.479.30">
    <property type="entry name" value="Band 7 domain"/>
    <property type="match status" value="1"/>
</dbReference>
<feature type="domain" description="Band 7" evidence="3">
    <location>
        <begin position="2"/>
        <end position="164"/>
    </location>
</feature>
<evidence type="ECO:0000313" key="4">
    <source>
        <dbReference type="EMBL" id="OGY91723.1"/>
    </source>
</evidence>
<dbReference type="CDD" id="cd13438">
    <property type="entry name" value="SPFH_eoslipins_u2"/>
    <property type="match status" value="1"/>
</dbReference>
<dbReference type="GO" id="GO:0098552">
    <property type="term" value="C:side of membrane"/>
    <property type="evidence" value="ECO:0007669"/>
    <property type="project" value="UniProtKB-ARBA"/>
</dbReference>
<dbReference type="InterPro" id="IPR043202">
    <property type="entry name" value="Band-7_stomatin-like"/>
</dbReference>
<dbReference type="SMART" id="SM00244">
    <property type="entry name" value="PHB"/>
    <property type="match status" value="1"/>
</dbReference>
<organism evidence="4 5">
    <name type="scientific">Candidatus Komeilibacteria bacterium RIFCSPLOWO2_02_FULL_48_11</name>
    <dbReference type="NCBI Taxonomy" id="1798553"/>
    <lineage>
        <taxon>Bacteria</taxon>
        <taxon>Candidatus Komeiliibacteriota</taxon>
    </lineage>
</organism>